<evidence type="ECO:0000256" key="3">
    <source>
        <dbReference type="ARBA" id="ARBA00023002"/>
    </source>
</evidence>
<evidence type="ECO:0000256" key="2">
    <source>
        <dbReference type="ARBA" id="ARBA00022643"/>
    </source>
</evidence>
<reference evidence="5 6" key="1">
    <citation type="submission" date="2016-10" db="EMBL/GenBank/DDBJ databases">
        <authorList>
            <person name="Varghese N."/>
            <person name="Submissions S."/>
        </authorList>
    </citation>
    <scope>NUCLEOTIDE SEQUENCE [LARGE SCALE GENOMIC DNA]</scope>
    <source>
        <strain evidence="5 6">ATCC 19403</strain>
    </source>
</reference>
<dbReference type="Pfam" id="PF00881">
    <property type="entry name" value="Nitroreductase"/>
    <property type="match status" value="1"/>
</dbReference>
<proteinExistence type="predicted"/>
<evidence type="ECO:0000259" key="4">
    <source>
        <dbReference type="Pfam" id="PF00881"/>
    </source>
</evidence>
<evidence type="ECO:0000256" key="1">
    <source>
        <dbReference type="ARBA" id="ARBA00022630"/>
    </source>
</evidence>
<dbReference type="InterPro" id="IPR029479">
    <property type="entry name" value="Nitroreductase"/>
</dbReference>
<evidence type="ECO:0000313" key="5">
    <source>
        <dbReference type="EMBL" id="SET61093.1"/>
    </source>
</evidence>
<keyword evidence="6" id="KW-1185">Reference proteome</keyword>
<accession>A0ABY1C3K2</accession>
<dbReference type="PANTHER" id="PTHR23026">
    <property type="entry name" value="NADPH NITROREDUCTASE"/>
    <property type="match status" value="1"/>
</dbReference>
<keyword evidence="2" id="KW-0288">FMN</keyword>
<feature type="domain" description="Nitroreductase" evidence="4">
    <location>
        <begin position="8"/>
        <end position="185"/>
    </location>
</feature>
<dbReference type="Proteomes" id="UP000198970">
    <property type="component" value="Chromosome I"/>
</dbReference>
<gene>
    <name evidence="5" type="ORF">SAMN02745906_0662</name>
</gene>
<dbReference type="RefSeq" id="WP_054792193.1">
    <property type="nucleotide sequence ID" value="NZ_LT630003.1"/>
</dbReference>
<dbReference type="PANTHER" id="PTHR23026:SF90">
    <property type="entry name" value="IODOTYROSINE DEIODINASE 1"/>
    <property type="match status" value="1"/>
</dbReference>
<dbReference type="CDD" id="cd02062">
    <property type="entry name" value="Nitro_FMN_reductase"/>
    <property type="match status" value="1"/>
</dbReference>
<name>A0ABY1C3K2_9FIRM</name>
<keyword evidence="3" id="KW-0560">Oxidoreductase</keyword>
<dbReference type="Gene3D" id="3.40.109.10">
    <property type="entry name" value="NADH Oxidase"/>
    <property type="match status" value="1"/>
</dbReference>
<dbReference type="EMBL" id="LT630003">
    <property type="protein sequence ID" value="SET61093.1"/>
    <property type="molecule type" value="Genomic_DNA"/>
</dbReference>
<dbReference type="InterPro" id="IPR000415">
    <property type="entry name" value="Nitroreductase-like"/>
</dbReference>
<dbReference type="InterPro" id="IPR050627">
    <property type="entry name" value="Nitroreductase/BluB"/>
</dbReference>
<evidence type="ECO:0000313" key="6">
    <source>
        <dbReference type="Proteomes" id="UP000198970"/>
    </source>
</evidence>
<protein>
    <submittedName>
        <fullName evidence="5">Nitroreductase</fullName>
    </submittedName>
</protein>
<keyword evidence="1" id="KW-0285">Flavoprotein</keyword>
<dbReference type="SUPFAM" id="SSF55469">
    <property type="entry name" value="FMN-dependent nitroreductase-like"/>
    <property type="match status" value="1"/>
</dbReference>
<organism evidence="5 6">
    <name type="scientific">Lacrimispora sphenoides JCM 1415</name>
    <dbReference type="NCBI Taxonomy" id="1297793"/>
    <lineage>
        <taxon>Bacteria</taxon>
        <taxon>Bacillati</taxon>
        <taxon>Bacillota</taxon>
        <taxon>Clostridia</taxon>
        <taxon>Lachnospirales</taxon>
        <taxon>Lachnospiraceae</taxon>
        <taxon>Lacrimispora</taxon>
    </lineage>
</organism>
<sequence>MRDFYDVIKSRQTIRDFENASINDEVIERIISAGMKAPTNDHMRDWHFIVIKDKNTVVKLINKIPEQISDGEVNSILRDWNLNDTCQQNTYKDAIPKQYQMLAESASLIVPLFKQKTDILHPKNLSHLNGYASIWCCIENMFLAITAEGYASALRIPLGDEGDWARKVLNFPEDYLMPCFIAVGKESANASCVKQKEYSVTERIHKNACNKFHLVLANYG</sequence>